<proteinExistence type="inferred from homology"/>
<organism evidence="4 5">
    <name type="scientific">Deinococcus reticulitermitis</name>
    <dbReference type="NCBI Taxonomy" id="856736"/>
    <lineage>
        <taxon>Bacteria</taxon>
        <taxon>Thermotogati</taxon>
        <taxon>Deinococcota</taxon>
        <taxon>Deinococci</taxon>
        <taxon>Deinococcales</taxon>
        <taxon>Deinococcaceae</taxon>
        <taxon>Deinococcus</taxon>
    </lineage>
</organism>
<dbReference type="InterPro" id="IPR034660">
    <property type="entry name" value="DinB/YfiT-like"/>
</dbReference>
<accession>A0A1H6UZ79</accession>
<protein>
    <submittedName>
        <fullName evidence="4">Uncharacterized damage-inducible protein DinB (Forms a four-helix bundle)</fullName>
    </submittedName>
</protein>
<comment type="similarity">
    <text evidence="1">Belongs to the DinB family.</text>
</comment>
<dbReference type="Proteomes" id="UP000199223">
    <property type="component" value="Unassembled WGS sequence"/>
</dbReference>
<dbReference type="OrthoDB" id="67481at2"/>
<feature type="binding site" evidence="3">
    <location>
        <position position="141"/>
    </location>
    <ligand>
        <name>a divalent metal cation</name>
        <dbReference type="ChEBI" id="CHEBI:60240"/>
    </ligand>
</feature>
<dbReference type="AlphaFoldDB" id="A0A1H6UZ79"/>
<dbReference type="PANTHER" id="PTHR37302:SF3">
    <property type="entry name" value="DAMAGE-INDUCIBLE PROTEIN DINB"/>
    <property type="match status" value="1"/>
</dbReference>
<sequence length="183" mass="21225">MNIPDMYDYLVRARRDLWAALENVPDEVLSRDVLHGERFRCVKDLAFHIAEVEDGWTHGDIQEQSFVQERFPNLQGREFFDDVPLADILDYWRAVEADTLRYLKTLTAAELARQVAPEDWRGVQFTVGGLLWHVCLHEVRHTAQIAALLRMQGVKPPWLDYLIYQLPPEVKNFVLRDPDPGGA</sequence>
<dbReference type="Gene3D" id="1.20.120.450">
    <property type="entry name" value="dinb family like domain"/>
    <property type="match status" value="1"/>
</dbReference>
<keyword evidence="5" id="KW-1185">Reference proteome</keyword>
<name>A0A1H6UZ79_9DEIO</name>
<keyword evidence="2 3" id="KW-0479">Metal-binding</keyword>
<dbReference type="EMBL" id="FNZA01000002">
    <property type="protein sequence ID" value="SEI93700.1"/>
    <property type="molecule type" value="Genomic_DNA"/>
</dbReference>
<feature type="binding site" evidence="3">
    <location>
        <position position="137"/>
    </location>
    <ligand>
        <name>a divalent metal cation</name>
        <dbReference type="ChEBI" id="CHEBI:60240"/>
    </ligand>
</feature>
<evidence type="ECO:0000313" key="4">
    <source>
        <dbReference type="EMBL" id="SEI93700.1"/>
    </source>
</evidence>
<evidence type="ECO:0000256" key="2">
    <source>
        <dbReference type="ARBA" id="ARBA00022723"/>
    </source>
</evidence>
<evidence type="ECO:0000313" key="5">
    <source>
        <dbReference type="Proteomes" id="UP000199223"/>
    </source>
</evidence>
<dbReference type="PANTHER" id="PTHR37302">
    <property type="entry name" value="SLR1116 PROTEIN"/>
    <property type="match status" value="1"/>
</dbReference>
<dbReference type="STRING" id="856736.SAMN04488058_102262"/>
<dbReference type="Pfam" id="PF05163">
    <property type="entry name" value="DinB"/>
    <property type="match status" value="1"/>
</dbReference>
<reference evidence="5" key="1">
    <citation type="submission" date="2016-10" db="EMBL/GenBank/DDBJ databases">
        <authorList>
            <person name="Varghese N."/>
            <person name="Submissions S."/>
        </authorList>
    </citation>
    <scope>NUCLEOTIDE SEQUENCE [LARGE SCALE GENOMIC DNA]</scope>
    <source>
        <strain evidence="5">CGMCC 1.10218</strain>
    </source>
</reference>
<gene>
    <name evidence="4" type="ORF">SAMN04488058_102262</name>
</gene>
<dbReference type="SUPFAM" id="SSF109854">
    <property type="entry name" value="DinB/YfiT-like putative metalloenzymes"/>
    <property type="match status" value="1"/>
</dbReference>
<dbReference type="RefSeq" id="WP_092263506.1">
    <property type="nucleotide sequence ID" value="NZ_FNZA01000002.1"/>
</dbReference>
<feature type="binding site" evidence="3">
    <location>
        <position position="48"/>
    </location>
    <ligand>
        <name>a divalent metal cation</name>
        <dbReference type="ChEBI" id="CHEBI:60240"/>
    </ligand>
</feature>
<evidence type="ECO:0000256" key="1">
    <source>
        <dbReference type="ARBA" id="ARBA00008635"/>
    </source>
</evidence>
<dbReference type="GO" id="GO:0046872">
    <property type="term" value="F:metal ion binding"/>
    <property type="evidence" value="ECO:0007669"/>
    <property type="project" value="UniProtKB-KW"/>
</dbReference>
<evidence type="ECO:0000256" key="3">
    <source>
        <dbReference type="PIRSR" id="PIRSR607837-1"/>
    </source>
</evidence>
<dbReference type="InterPro" id="IPR007837">
    <property type="entry name" value="DinB"/>
</dbReference>